<name>A0A6S6UI50_9GAMM</name>
<evidence type="ECO:0000259" key="4">
    <source>
        <dbReference type="PROSITE" id="PS50949"/>
    </source>
</evidence>
<dbReference type="GO" id="GO:0003677">
    <property type="term" value="F:DNA binding"/>
    <property type="evidence" value="ECO:0007669"/>
    <property type="project" value="UniProtKB-KW"/>
</dbReference>
<dbReference type="Gene3D" id="1.20.120.530">
    <property type="entry name" value="GntR ligand-binding domain-like"/>
    <property type="match status" value="1"/>
</dbReference>
<dbReference type="SUPFAM" id="SSF46785">
    <property type="entry name" value="Winged helix' DNA-binding domain"/>
    <property type="match status" value="1"/>
</dbReference>
<evidence type="ECO:0000256" key="1">
    <source>
        <dbReference type="ARBA" id="ARBA00023015"/>
    </source>
</evidence>
<dbReference type="InterPro" id="IPR008920">
    <property type="entry name" value="TF_FadR/GntR_C"/>
</dbReference>
<dbReference type="InterPro" id="IPR036390">
    <property type="entry name" value="WH_DNA-bd_sf"/>
</dbReference>
<dbReference type="PANTHER" id="PTHR43537">
    <property type="entry name" value="TRANSCRIPTIONAL REGULATOR, GNTR FAMILY"/>
    <property type="match status" value="1"/>
</dbReference>
<proteinExistence type="predicted"/>
<dbReference type="SMART" id="SM00345">
    <property type="entry name" value="HTH_GNTR"/>
    <property type="match status" value="1"/>
</dbReference>
<keyword evidence="2" id="KW-0238">DNA-binding</keyword>
<dbReference type="AlphaFoldDB" id="A0A6S6UI50"/>
<dbReference type="Gene3D" id="1.10.10.10">
    <property type="entry name" value="Winged helix-like DNA-binding domain superfamily/Winged helix DNA-binding domain"/>
    <property type="match status" value="1"/>
</dbReference>
<organism evidence="5">
    <name type="scientific">uncultured Thiotrichaceae bacterium</name>
    <dbReference type="NCBI Taxonomy" id="298394"/>
    <lineage>
        <taxon>Bacteria</taxon>
        <taxon>Pseudomonadati</taxon>
        <taxon>Pseudomonadota</taxon>
        <taxon>Gammaproteobacteria</taxon>
        <taxon>Thiotrichales</taxon>
        <taxon>Thiotrichaceae</taxon>
        <taxon>environmental samples</taxon>
    </lineage>
</organism>
<evidence type="ECO:0000256" key="2">
    <source>
        <dbReference type="ARBA" id="ARBA00023125"/>
    </source>
</evidence>
<dbReference type="PANTHER" id="PTHR43537:SF53">
    <property type="entry name" value="HTH-TYPE TRANSCRIPTIONAL REPRESSOR NANR"/>
    <property type="match status" value="1"/>
</dbReference>
<dbReference type="SUPFAM" id="SSF48008">
    <property type="entry name" value="GntR ligand-binding domain-like"/>
    <property type="match status" value="1"/>
</dbReference>
<dbReference type="InterPro" id="IPR011711">
    <property type="entry name" value="GntR_C"/>
</dbReference>
<sequence>MTKTIRLTLINMTDVNTAKTQSRDAAIYGKVFDALLEQKLAPGTRLSEDKLGQVFGVSRTIIRKVLQRLEHEGVVEIHRNRGAIVANTSHDQAKQTFEARRTVELAVVQQACQHIQPKHIEQLRLITTEERYARREGDQGRALRLSGEWHLLLAEFCGNEFLARFSRSLVSRCSLIIAQYEVDTHKLCPQDEHTDILEAIIKNDEKTATRLMYDHIQHIESKVDIRGNKEEPDLAQIFADG</sequence>
<dbReference type="Pfam" id="PF07729">
    <property type="entry name" value="FCD"/>
    <property type="match status" value="1"/>
</dbReference>
<dbReference type="InterPro" id="IPR000524">
    <property type="entry name" value="Tscrpt_reg_HTH_GntR"/>
</dbReference>
<dbReference type="PROSITE" id="PS50949">
    <property type="entry name" value="HTH_GNTR"/>
    <property type="match status" value="1"/>
</dbReference>
<protein>
    <submittedName>
        <fullName evidence="5">Transcriptional regulator, GntR family</fullName>
    </submittedName>
</protein>
<gene>
    <name evidence="5" type="ORF">HELGO_WM65826</name>
</gene>
<keyword evidence="3" id="KW-0804">Transcription</keyword>
<dbReference type="CDD" id="cd07377">
    <property type="entry name" value="WHTH_GntR"/>
    <property type="match status" value="1"/>
</dbReference>
<reference evidence="5" key="1">
    <citation type="submission" date="2020-01" db="EMBL/GenBank/DDBJ databases">
        <authorList>
            <person name="Meier V. D."/>
            <person name="Meier V D."/>
        </authorList>
    </citation>
    <scope>NUCLEOTIDE SEQUENCE</scope>
    <source>
        <strain evidence="5">HLG_WM_MAG_08</strain>
    </source>
</reference>
<dbReference type="SMART" id="SM00895">
    <property type="entry name" value="FCD"/>
    <property type="match status" value="1"/>
</dbReference>
<feature type="domain" description="HTH gntR-type" evidence="4">
    <location>
        <begin position="21"/>
        <end position="88"/>
    </location>
</feature>
<evidence type="ECO:0000313" key="5">
    <source>
        <dbReference type="EMBL" id="CAA6826929.1"/>
    </source>
</evidence>
<dbReference type="Pfam" id="PF00392">
    <property type="entry name" value="GntR"/>
    <property type="match status" value="1"/>
</dbReference>
<accession>A0A6S6UI50</accession>
<dbReference type="PRINTS" id="PR00035">
    <property type="entry name" value="HTHGNTR"/>
</dbReference>
<keyword evidence="1" id="KW-0805">Transcription regulation</keyword>
<evidence type="ECO:0000256" key="3">
    <source>
        <dbReference type="ARBA" id="ARBA00023163"/>
    </source>
</evidence>
<dbReference type="EMBL" id="CACVAV010000435">
    <property type="protein sequence ID" value="CAA6826929.1"/>
    <property type="molecule type" value="Genomic_DNA"/>
</dbReference>
<dbReference type="InterPro" id="IPR036388">
    <property type="entry name" value="WH-like_DNA-bd_sf"/>
</dbReference>
<dbReference type="GO" id="GO:0003700">
    <property type="term" value="F:DNA-binding transcription factor activity"/>
    <property type="evidence" value="ECO:0007669"/>
    <property type="project" value="InterPro"/>
</dbReference>